<reference evidence="1" key="2">
    <citation type="submission" date="2021-02" db="EMBL/GenBank/DDBJ databases">
        <authorList>
            <person name="Kimball J.A."/>
            <person name="Haas M.W."/>
            <person name="Macchietto M."/>
            <person name="Kono T."/>
            <person name="Duquette J."/>
            <person name="Shao M."/>
        </authorList>
    </citation>
    <scope>NUCLEOTIDE SEQUENCE</scope>
    <source>
        <tissue evidence="1">Fresh leaf tissue</tissue>
    </source>
</reference>
<sequence>MSSMVLPNPVLDWEFIAVNGEPEPSDTKLSPAGISVELVLIFRNVHIALALLIFLEVEPFPGALLEQLVPSHFGRIGALTSMTTHRVLLLCTAPLPPLPDHVTLARWLRPRLGSDSTQSSSLASRPMGFTLSCPTNSLRPCDQAAQAQRGSSQGRPGGPTGPIGSCFFNSWEDVASPCYYVSVVCEPNDDDSTSLILSAWQARSRPCSSASPRLWTSS</sequence>
<reference evidence="1" key="1">
    <citation type="journal article" date="2021" name="bioRxiv">
        <title>Whole Genome Assembly and Annotation of Northern Wild Rice, Zizania palustris L., Supports a Whole Genome Duplication in the Zizania Genus.</title>
        <authorList>
            <person name="Haas M."/>
            <person name="Kono T."/>
            <person name="Macchietto M."/>
            <person name="Millas R."/>
            <person name="McGilp L."/>
            <person name="Shao M."/>
            <person name="Duquette J."/>
            <person name="Hirsch C.N."/>
            <person name="Kimball J."/>
        </authorList>
    </citation>
    <scope>NUCLEOTIDE SEQUENCE</scope>
    <source>
        <tissue evidence="1">Fresh leaf tissue</tissue>
    </source>
</reference>
<protein>
    <submittedName>
        <fullName evidence="1">Uncharacterized protein</fullName>
    </submittedName>
</protein>
<dbReference type="AlphaFoldDB" id="A0A8J5WZ76"/>
<name>A0A8J5WZ76_ZIZPA</name>
<evidence type="ECO:0000313" key="1">
    <source>
        <dbReference type="EMBL" id="KAG8100846.1"/>
    </source>
</evidence>
<organism evidence="1 2">
    <name type="scientific">Zizania palustris</name>
    <name type="common">Northern wild rice</name>
    <dbReference type="NCBI Taxonomy" id="103762"/>
    <lineage>
        <taxon>Eukaryota</taxon>
        <taxon>Viridiplantae</taxon>
        <taxon>Streptophyta</taxon>
        <taxon>Embryophyta</taxon>
        <taxon>Tracheophyta</taxon>
        <taxon>Spermatophyta</taxon>
        <taxon>Magnoliopsida</taxon>
        <taxon>Liliopsida</taxon>
        <taxon>Poales</taxon>
        <taxon>Poaceae</taxon>
        <taxon>BOP clade</taxon>
        <taxon>Oryzoideae</taxon>
        <taxon>Oryzeae</taxon>
        <taxon>Zizaniinae</taxon>
        <taxon>Zizania</taxon>
    </lineage>
</organism>
<gene>
    <name evidence="1" type="ORF">GUJ93_ZPchr0013g34321</name>
</gene>
<accession>A0A8J5WZ76</accession>
<dbReference type="Proteomes" id="UP000729402">
    <property type="component" value="Unassembled WGS sequence"/>
</dbReference>
<proteinExistence type="predicted"/>
<comment type="caution">
    <text evidence="1">The sequence shown here is derived from an EMBL/GenBank/DDBJ whole genome shotgun (WGS) entry which is preliminary data.</text>
</comment>
<keyword evidence="2" id="KW-1185">Reference proteome</keyword>
<dbReference type="EMBL" id="JAAALK010000079">
    <property type="protein sequence ID" value="KAG8100846.1"/>
    <property type="molecule type" value="Genomic_DNA"/>
</dbReference>
<evidence type="ECO:0000313" key="2">
    <source>
        <dbReference type="Proteomes" id="UP000729402"/>
    </source>
</evidence>